<dbReference type="PROSITE" id="PS00211">
    <property type="entry name" value="ABC_TRANSPORTER_1"/>
    <property type="match status" value="1"/>
</dbReference>
<dbReference type="SMART" id="SM00382">
    <property type="entry name" value="AAA"/>
    <property type="match status" value="1"/>
</dbReference>
<dbReference type="Proteomes" id="UP001149400">
    <property type="component" value="Unassembled WGS sequence"/>
</dbReference>
<dbReference type="SUPFAM" id="SSF52540">
    <property type="entry name" value="P-loop containing nucleoside triphosphate hydrolases"/>
    <property type="match status" value="1"/>
</dbReference>
<protein>
    <submittedName>
        <fullName evidence="5">ATP-binding cassette domain-containing protein</fullName>
    </submittedName>
</protein>
<reference evidence="5" key="1">
    <citation type="submission" date="2021-12" db="EMBL/GenBank/DDBJ databases">
        <title>Enterovibrio ZSDZ35 sp. nov. and Enterovibrio ZSDZ42 sp. nov., isolated from coastal seawater in Qingdao.</title>
        <authorList>
            <person name="Zhang P."/>
        </authorList>
    </citation>
    <scope>NUCLEOTIDE SEQUENCE</scope>
    <source>
        <strain evidence="5">ZSDZ42</strain>
    </source>
</reference>
<evidence type="ECO:0000256" key="1">
    <source>
        <dbReference type="ARBA" id="ARBA00022741"/>
    </source>
</evidence>
<dbReference type="EMBL" id="JAJUBC010000015">
    <property type="protein sequence ID" value="MDD1794229.1"/>
    <property type="molecule type" value="Genomic_DNA"/>
</dbReference>
<dbReference type="Pfam" id="PF00005">
    <property type="entry name" value="ABC_tran"/>
    <property type="match status" value="1"/>
</dbReference>
<evidence type="ECO:0000256" key="2">
    <source>
        <dbReference type="ARBA" id="ARBA00022840"/>
    </source>
</evidence>
<dbReference type="PANTHER" id="PTHR24220">
    <property type="entry name" value="IMPORT ATP-BINDING PROTEIN"/>
    <property type="match status" value="1"/>
</dbReference>
<dbReference type="InterPro" id="IPR015854">
    <property type="entry name" value="ABC_transpr_LolD-like"/>
</dbReference>
<comment type="caution">
    <text evidence="5">The sequence shown here is derived from an EMBL/GenBank/DDBJ whole genome shotgun (WGS) entry which is preliminary data.</text>
</comment>
<keyword evidence="6" id="KW-1185">Reference proteome</keyword>
<evidence type="ECO:0000259" key="4">
    <source>
        <dbReference type="PROSITE" id="PS50893"/>
    </source>
</evidence>
<accession>A0ABT5R1U6</accession>
<dbReference type="InterPro" id="IPR003593">
    <property type="entry name" value="AAA+_ATPase"/>
</dbReference>
<keyword evidence="1" id="KW-0547">Nucleotide-binding</keyword>
<proteinExistence type="predicted"/>
<dbReference type="PROSITE" id="PS50893">
    <property type="entry name" value="ABC_TRANSPORTER_2"/>
    <property type="match status" value="1"/>
</dbReference>
<name>A0ABT5R1U6_9GAMM</name>
<gene>
    <name evidence="5" type="ORF">LRP50_13895</name>
</gene>
<dbReference type="RefSeq" id="WP_274165063.1">
    <property type="nucleotide sequence ID" value="NZ_JAJUBC010000015.1"/>
</dbReference>
<evidence type="ECO:0000256" key="3">
    <source>
        <dbReference type="SAM" id="MobiDB-lite"/>
    </source>
</evidence>
<feature type="domain" description="ABC transporter" evidence="4">
    <location>
        <begin position="32"/>
        <end position="271"/>
    </location>
</feature>
<dbReference type="InterPro" id="IPR003439">
    <property type="entry name" value="ABC_transporter-like_ATP-bd"/>
</dbReference>
<evidence type="ECO:0000313" key="6">
    <source>
        <dbReference type="Proteomes" id="UP001149400"/>
    </source>
</evidence>
<dbReference type="GO" id="GO:0005524">
    <property type="term" value="F:ATP binding"/>
    <property type="evidence" value="ECO:0007669"/>
    <property type="project" value="UniProtKB-KW"/>
</dbReference>
<sequence>MLIDRSLCIPDPSQPALCLTDAKVEISPPTGTHFWGQWFARDTEKENVSVLNGVNLTVPAGAWYMLVGPSGCGKSTLLSVLNNLTPLSSGQALKFGVPVDCWGRKWECCPGTRTGTVFQTPALFDQLTALENVCMGFECREKCTTQEKHDKALLVMEALDVARFALRFPSELSGGQQQRISIARALVGDPDLLLMDEPLSALDEANARIVNRLLLERQQAGTTILMASHRLGECLEACSAKVEMDAGVVTSVDVCNFLPKDLPSSTPRDLPQDLPQTVEMSKSDALKPTRNASVWN</sequence>
<feature type="region of interest" description="Disordered" evidence="3">
    <location>
        <begin position="264"/>
        <end position="296"/>
    </location>
</feature>
<keyword evidence="2 5" id="KW-0067">ATP-binding</keyword>
<dbReference type="Gene3D" id="3.40.50.300">
    <property type="entry name" value="P-loop containing nucleotide triphosphate hydrolases"/>
    <property type="match status" value="1"/>
</dbReference>
<dbReference type="InterPro" id="IPR027417">
    <property type="entry name" value="P-loop_NTPase"/>
</dbReference>
<evidence type="ECO:0000313" key="5">
    <source>
        <dbReference type="EMBL" id="MDD1794229.1"/>
    </source>
</evidence>
<organism evidence="5 6">
    <name type="scientific">Enterovibrio gelatinilyticus</name>
    <dbReference type="NCBI Taxonomy" id="2899819"/>
    <lineage>
        <taxon>Bacteria</taxon>
        <taxon>Pseudomonadati</taxon>
        <taxon>Pseudomonadota</taxon>
        <taxon>Gammaproteobacteria</taxon>
        <taxon>Vibrionales</taxon>
        <taxon>Vibrionaceae</taxon>
        <taxon>Enterovibrio</taxon>
    </lineage>
</organism>
<dbReference type="InterPro" id="IPR017871">
    <property type="entry name" value="ABC_transporter-like_CS"/>
</dbReference>